<feature type="non-terminal residue" evidence="1">
    <location>
        <position position="1"/>
    </location>
</feature>
<sequence length="229" mass="25321">DGLVSMAASDKVAIVLDDDTFHWTTIATVDSTTQITLSVATTGAASSGNLVYAYTNDLARPLRIIDVRRRDESSDQDTPIIVQSHEEYQRLPNKLIDGETNIVYYHPEHRNARGTVHLWPRPSTVARTMRMSCMLPLQDFDASGNNADLPTEWLDTIVWNLAKRLLPNAWFERSIAELGQSMGVTATGLLLLRLVDPSEACFLPPIGEVTMLATPVSQEPDAPRIVVAH</sequence>
<comment type="caution">
    <text evidence="1">The sequence shown here is derived from an EMBL/GenBank/DDBJ whole genome shotgun (WGS) entry which is preliminary data.</text>
</comment>
<name>A0A0F9EQ27_9ZZZZ</name>
<reference evidence="1" key="1">
    <citation type="journal article" date="2015" name="Nature">
        <title>Complex archaea that bridge the gap between prokaryotes and eukaryotes.</title>
        <authorList>
            <person name="Spang A."/>
            <person name="Saw J.H."/>
            <person name="Jorgensen S.L."/>
            <person name="Zaremba-Niedzwiedzka K."/>
            <person name="Martijn J."/>
            <person name="Lind A.E."/>
            <person name="van Eijk R."/>
            <person name="Schleper C."/>
            <person name="Guy L."/>
            <person name="Ettema T.J."/>
        </authorList>
    </citation>
    <scope>NUCLEOTIDE SEQUENCE</scope>
</reference>
<gene>
    <name evidence="1" type="ORF">LCGC14_2339950</name>
</gene>
<dbReference type="EMBL" id="LAZR01033831">
    <property type="protein sequence ID" value="KKL47000.1"/>
    <property type="molecule type" value="Genomic_DNA"/>
</dbReference>
<dbReference type="AlphaFoldDB" id="A0A0F9EQ27"/>
<proteinExistence type="predicted"/>
<protein>
    <submittedName>
        <fullName evidence="1">Uncharacterized protein</fullName>
    </submittedName>
</protein>
<accession>A0A0F9EQ27</accession>
<evidence type="ECO:0000313" key="1">
    <source>
        <dbReference type="EMBL" id="KKL47000.1"/>
    </source>
</evidence>
<organism evidence="1">
    <name type="scientific">marine sediment metagenome</name>
    <dbReference type="NCBI Taxonomy" id="412755"/>
    <lineage>
        <taxon>unclassified sequences</taxon>
        <taxon>metagenomes</taxon>
        <taxon>ecological metagenomes</taxon>
    </lineage>
</organism>